<dbReference type="Proteomes" id="UP000006327">
    <property type="component" value="Unassembled WGS sequence"/>
</dbReference>
<organism evidence="1 2">
    <name type="scientific">Paraglaciecola arctica BSs20135</name>
    <dbReference type="NCBI Taxonomy" id="493475"/>
    <lineage>
        <taxon>Bacteria</taxon>
        <taxon>Pseudomonadati</taxon>
        <taxon>Pseudomonadota</taxon>
        <taxon>Gammaproteobacteria</taxon>
        <taxon>Alteromonadales</taxon>
        <taxon>Alteromonadaceae</taxon>
        <taxon>Paraglaciecola</taxon>
    </lineage>
</organism>
<comment type="caution">
    <text evidence="1">The sequence shown here is derived from an EMBL/GenBank/DDBJ whole genome shotgun (WGS) entry which is preliminary data.</text>
</comment>
<evidence type="ECO:0000313" key="2">
    <source>
        <dbReference type="Proteomes" id="UP000006327"/>
    </source>
</evidence>
<dbReference type="STRING" id="493475.GARC_2024"/>
<evidence type="ECO:0000313" key="1">
    <source>
        <dbReference type="EMBL" id="GAC18991.1"/>
    </source>
</evidence>
<keyword evidence="2" id="KW-1185">Reference proteome</keyword>
<gene>
    <name evidence="1" type="ORF">GARC_2024</name>
</gene>
<sequence length="52" mass="5952">MEIRGILACQGFFRINNYADCFLNIRRKSNGIIVCIAHNTSEIDISEVVMFD</sequence>
<protein>
    <submittedName>
        <fullName evidence="1">Uncharacterized protein</fullName>
    </submittedName>
</protein>
<proteinExistence type="predicted"/>
<reference evidence="1 2" key="1">
    <citation type="journal article" date="2017" name="Antonie Van Leeuwenhoek">
        <title>Rhizobium rhizosphaerae sp. nov., a novel species isolated from rice rhizosphere.</title>
        <authorList>
            <person name="Zhao J.J."/>
            <person name="Zhang J."/>
            <person name="Zhang R.J."/>
            <person name="Zhang C.W."/>
            <person name="Yin H.Q."/>
            <person name="Zhang X.X."/>
        </authorList>
    </citation>
    <scope>NUCLEOTIDE SEQUENCE [LARGE SCALE GENOMIC DNA]</scope>
    <source>
        <strain evidence="1 2">BSs20135</strain>
    </source>
</reference>
<dbReference type="AlphaFoldDB" id="K6Y4V5"/>
<name>K6Y4V5_9ALTE</name>
<accession>K6Y4V5</accession>
<dbReference type="EMBL" id="BAEO01000027">
    <property type="protein sequence ID" value="GAC18991.1"/>
    <property type="molecule type" value="Genomic_DNA"/>
</dbReference>